<organism evidence="2 3">
    <name type="scientific">Nostocoides japonicum T1-X7</name>
    <dbReference type="NCBI Taxonomy" id="1194083"/>
    <lineage>
        <taxon>Bacteria</taxon>
        <taxon>Bacillati</taxon>
        <taxon>Actinomycetota</taxon>
        <taxon>Actinomycetes</taxon>
        <taxon>Micrococcales</taxon>
        <taxon>Intrasporangiaceae</taxon>
        <taxon>Nostocoides</taxon>
    </lineage>
</organism>
<gene>
    <name evidence="2" type="ORF">BN12_360008</name>
</gene>
<evidence type="ECO:0000313" key="2">
    <source>
        <dbReference type="EMBL" id="CCH78857.1"/>
    </source>
</evidence>
<dbReference type="InterPro" id="IPR011008">
    <property type="entry name" value="Dimeric_a/b-barrel"/>
</dbReference>
<dbReference type="EMBL" id="CAJB01000290">
    <property type="protein sequence ID" value="CCH78857.1"/>
    <property type="molecule type" value="Genomic_DNA"/>
</dbReference>
<dbReference type="InterPro" id="IPR012577">
    <property type="entry name" value="NIPSNAP"/>
</dbReference>
<dbReference type="RefSeq" id="WP_048551018.1">
    <property type="nucleotide sequence ID" value="NZ_HF570958.1"/>
</dbReference>
<sequence length="106" mass="11908">MLYELRRYTVPAGRQDDLDTVITDHVRPVLQAAGVQELGYWTGHEDEEDVFVYLLGFRDDDHRAATWQRLRSTPEWASLAEGFGDAPPWGAIRSTSLTPTAYSPAG</sequence>
<evidence type="ECO:0000313" key="3">
    <source>
        <dbReference type="Proteomes" id="UP000035721"/>
    </source>
</evidence>
<protein>
    <recommendedName>
        <fullName evidence="1">NIPSNAP domain-containing protein</fullName>
    </recommendedName>
</protein>
<dbReference type="Proteomes" id="UP000035721">
    <property type="component" value="Unassembled WGS sequence"/>
</dbReference>
<accession>A0A077M1A1</accession>
<reference evidence="2 3" key="1">
    <citation type="journal article" date="2013" name="ISME J.">
        <title>A metabolic model for members of the genus Tetrasphaera involved in enhanced biological phosphorus removal.</title>
        <authorList>
            <person name="Kristiansen R."/>
            <person name="Nguyen H.T.T."/>
            <person name="Saunders A.M."/>
            <person name="Nielsen J.L."/>
            <person name="Wimmer R."/>
            <person name="Le V.Q."/>
            <person name="McIlroy S.J."/>
            <person name="Petrovski S."/>
            <person name="Seviour R.J."/>
            <person name="Calteau A."/>
            <person name="Nielsen K.L."/>
            <person name="Nielsen P.H."/>
        </authorList>
    </citation>
    <scope>NUCLEOTIDE SEQUENCE [LARGE SCALE GENOMIC DNA]</scope>
    <source>
        <strain evidence="2 3">T1-X7</strain>
    </source>
</reference>
<proteinExistence type="predicted"/>
<dbReference type="Pfam" id="PF07978">
    <property type="entry name" value="NIPSNAP"/>
    <property type="match status" value="1"/>
</dbReference>
<dbReference type="OrthoDB" id="9809695at2"/>
<keyword evidence="3" id="KW-1185">Reference proteome</keyword>
<feature type="domain" description="NIPSNAP" evidence="1">
    <location>
        <begin position="3"/>
        <end position="104"/>
    </location>
</feature>
<dbReference type="Gene3D" id="3.30.70.100">
    <property type="match status" value="1"/>
</dbReference>
<dbReference type="SUPFAM" id="SSF54909">
    <property type="entry name" value="Dimeric alpha+beta barrel"/>
    <property type="match status" value="1"/>
</dbReference>
<name>A0A077M1A1_9MICO</name>
<dbReference type="STRING" id="1194083.BN12_360008"/>
<comment type="caution">
    <text evidence="2">The sequence shown here is derived from an EMBL/GenBank/DDBJ whole genome shotgun (WGS) entry which is preliminary data.</text>
</comment>
<dbReference type="AlphaFoldDB" id="A0A077M1A1"/>
<evidence type="ECO:0000259" key="1">
    <source>
        <dbReference type="Pfam" id="PF07978"/>
    </source>
</evidence>